<keyword evidence="4" id="KW-1185">Reference proteome</keyword>
<evidence type="ECO:0000313" key="4">
    <source>
        <dbReference type="Proteomes" id="UP000440096"/>
    </source>
</evidence>
<proteinExistence type="predicted"/>
<feature type="compositionally biased region" description="Low complexity" evidence="1">
    <location>
        <begin position="31"/>
        <end position="47"/>
    </location>
</feature>
<evidence type="ECO:0000256" key="2">
    <source>
        <dbReference type="SAM" id="SignalP"/>
    </source>
</evidence>
<comment type="caution">
    <text evidence="3">The sequence shown here is derived from an EMBL/GenBank/DDBJ whole genome shotgun (WGS) entry which is preliminary data.</text>
</comment>
<reference evidence="3 4" key="1">
    <citation type="submission" date="2019-11" db="EMBL/GenBank/DDBJ databases">
        <title>Draft genome of Amycolatopsis RM579.</title>
        <authorList>
            <person name="Duangmal K."/>
            <person name="Mingma R."/>
        </authorList>
    </citation>
    <scope>NUCLEOTIDE SEQUENCE [LARGE SCALE GENOMIC DNA]</scope>
    <source>
        <strain evidence="3 4">RM579</strain>
    </source>
</reference>
<name>A0A6N7ZD27_9PSEU</name>
<dbReference type="AlphaFoldDB" id="A0A6N7ZD27"/>
<evidence type="ECO:0000313" key="3">
    <source>
        <dbReference type="EMBL" id="MTD59673.1"/>
    </source>
</evidence>
<feature type="signal peptide" evidence="2">
    <location>
        <begin position="1"/>
        <end position="33"/>
    </location>
</feature>
<feature type="non-terminal residue" evidence="3">
    <location>
        <position position="1"/>
    </location>
</feature>
<feature type="region of interest" description="Disordered" evidence="1">
    <location>
        <begin position="31"/>
        <end position="84"/>
    </location>
</feature>
<organism evidence="3 4">
    <name type="scientific">Amycolatopsis pithecellobii</name>
    <dbReference type="NCBI Taxonomy" id="664692"/>
    <lineage>
        <taxon>Bacteria</taxon>
        <taxon>Bacillati</taxon>
        <taxon>Actinomycetota</taxon>
        <taxon>Actinomycetes</taxon>
        <taxon>Pseudonocardiales</taxon>
        <taxon>Pseudonocardiaceae</taxon>
        <taxon>Amycolatopsis</taxon>
    </lineage>
</organism>
<gene>
    <name evidence="3" type="ORF">GKO32_37685</name>
</gene>
<evidence type="ECO:0000256" key="1">
    <source>
        <dbReference type="SAM" id="MobiDB-lite"/>
    </source>
</evidence>
<sequence length="84" mass="7832">PGPRRNQTAGHPVPAAAGAAGAAGFAVAGPAAAAPAAASAEPGAPAADGRNTRRGHFDGAQGGPGPSTEPARRVPAGNPPCPQP</sequence>
<protein>
    <submittedName>
        <fullName evidence="3">Uncharacterized protein</fullName>
    </submittedName>
</protein>
<feature type="chain" id="PRO_5026829673" evidence="2">
    <location>
        <begin position="34"/>
        <end position="84"/>
    </location>
</feature>
<keyword evidence="2" id="KW-0732">Signal</keyword>
<dbReference type="Proteomes" id="UP000440096">
    <property type="component" value="Unassembled WGS sequence"/>
</dbReference>
<accession>A0A6N7ZD27</accession>
<dbReference type="EMBL" id="WMBA01000134">
    <property type="protein sequence ID" value="MTD59673.1"/>
    <property type="molecule type" value="Genomic_DNA"/>
</dbReference>